<gene>
    <name evidence="2" type="ORF">MZO42_00955</name>
</gene>
<dbReference type="PROSITE" id="PS51318">
    <property type="entry name" value="TAT"/>
    <property type="match status" value="1"/>
</dbReference>
<organism evidence="2">
    <name type="scientific">Sphingomonas psychrotolerans</name>
    <dbReference type="NCBI Taxonomy" id="1327635"/>
    <lineage>
        <taxon>Bacteria</taxon>
        <taxon>Pseudomonadati</taxon>
        <taxon>Pseudomonadota</taxon>
        <taxon>Alphaproteobacteria</taxon>
        <taxon>Sphingomonadales</taxon>
        <taxon>Sphingomonadaceae</taxon>
        <taxon>Sphingomonas</taxon>
    </lineage>
</organism>
<comment type="caution">
    <text evidence="2">The sequence shown here is derived from an EMBL/GenBank/DDBJ whole genome shotgun (WGS) entry which is preliminary data.</text>
</comment>
<evidence type="ECO:0000313" key="2">
    <source>
        <dbReference type="EMBL" id="MDT8757255.1"/>
    </source>
</evidence>
<keyword evidence="1" id="KW-0732">Signal</keyword>
<feature type="chain" id="PRO_5046550820" evidence="1">
    <location>
        <begin position="30"/>
        <end position="234"/>
    </location>
</feature>
<protein>
    <submittedName>
        <fullName evidence="2">Gluconate 2-dehydrogenase subunit 3 family protein</fullName>
    </submittedName>
</protein>
<accession>A0ABU3MY65</accession>
<feature type="signal peptide" evidence="1">
    <location>
        <begin position="1"/>
        <end position="29"/>
    </location>
</feature>
<dbReference type="EMBL" id="JALMLT010000001">
    <property type="protein sequence ID" value="MDT8757255.1"/>
    <property type="molecule type" value="Genomic_DNA"/>
</dbReference>
<dbReference type="InterPro" id="IPR027056">
    <property type="entry name" value="Gluconate_2DH_su3"/>
</dbReference>
<dbReference type="Pfam" id="PF13618">
    <property type="entry name" value="Gluconate_2-dh3"/>
    <property type="match status" value="1"/>
</dbReference>
<dbReference type="InterPro" id="IPR006311">
    <property type="entry name" value="TAT_signal"/>
</dbReference>
<name>A0ABU3MY65_9SPHN</name>
<proteinExistence type="predicted"/>
<evidence type="ECO:0000256" key="1">
    <source>
        <dbReference type="SAM" id="SignalP"/>
    </source>
</evidence>
<sequence>MSPSRRDTLQWMMAAAALPLVRWAPPAMAAGQGTPPPFDVVADWPALLPSPPPAPGYGRDPDLMSPKVPWMLTLSKAQRATVDLLGDLILPKDGRSPGAGALGVGAFIDEWISAPYPAQRQDRERVLGGLIWLDAQSRLLHGSTFGKINAAQRTSLLDALVVETPVSAMAKPVAFMDTLRYLFVLGFYSLPEGKADMGFIGDEPTPGDYPGPSAEALAHLAHVLQDLSLAAPQA</sequence>
<reference evidence="2" key="1">
    <citation type="submission" date="2022-04" db="EMBL/GenBank/DDBJ databases">
        <title>Tomato heritable bacteria conferring resistance against bacterial wilt.</title>
        <authorList>
            <person name="Yin J."/>
        </authorList>
    </citation>
    <scope>NUCLEOTIDE SEQUENCE</scope>
    <source>
        <strain evidence="2">Cra20</strain>
    </source>
</reference>